<dbReference type="eggNOG" id="ENOG502TCE3">
    <property type="taxonomic scope" value="Eukaryota"/>
</dbReference>
<organism evidence="1">
    <name type="scientific">Musca domestica</name>
    <name type="common">House fly</name>
    <dbReference type="NCBI Taxonomy" id="7370"/>
    <lineage>
        <taxon>Eukaryota</taxon>
        <taxon>Metazoa</taxon>
        <taxon>Ecdysozoa</taxon>
        <taxon>Arthropoda</taxon>
        <taxon>Hexapoda</taxon>
        <taxon>Insecta</taxon>
        <taxon>Pterygota</taxon>
        <taxon>Neoptera</taxon>
        <taxon>Endopterygota</taxon>
        <taxon>Diptera</taxon>
        <taxon>Brachycera</taxon>
        <taxon>Muscomorpha</taxon>
        <taxon>Muscoidea</taxon>
        <taxon>Muscidae</taxon>
        <taxon>Musca</taxon>
    </lineage>
</organism>
<dbReference type="OrthoDB" id="8056520at2759"/>
<accession>A0A1I8N2C8</accession>
<dbReference type="EnsemblMetazoa" id="MDOA010793-RA">
    <property type="protein sequence ID" value="MDOA010793-PA"/>
    <property type="gene ID" value="MDOA010793"/>
</dbReference>
<evidence type="ECO:0000313" key="1">
    <source>
        <dbReference type="EnsemblMetazoa" id="MDOA010793-PA"/>
    </source>
</evidence>
<evidence type="ECO:0000313" key="3">
    <source>
        <dbReference type="RefSeq" id="XP_005186274.1"/>
    </source>
</evidence>
<sequence length="205" mass="23858">MADNQQKPNSELEEEILSQLLILEKEFRDHNTLMKNELGQQKELISRLWVLSQRYILLISTGPCCKFPEIFAGPAEETILQEFSDKLKAVKASNCRISVSLKDLRVSHRTFENLCSKLDMNVESPIIQGDAYHKPLAYFIELTSDLFKFFHAWILKLKYTSHLIDPYKCDGIEHYKTLMEPSEDFEEYLNVGLTYCKCLRPKPTC</sequence>
<dbReference type="VEuPathDB" id="VectorBase:MDOMA2_014839"/>
<protein>
    <submittedName>
        <fullName evidence="3">Uncharacterized protein LOC101887409</fullName>
    </submittedName>
</protein>
<gene>
    <name evidence="1" type="primary">101887409</name>
    <name evidence="3" type="synonym">LOC101887409</name>
</gene>
<dbReference type="RefSeq" id="XP_005186274.1">
    <property type="nucleotide sequence ID" value="XM_005186217.3"/>
</dbReference>
<dbReference type="GeneID" id="101887409"/>
<dbReference type="VEuPathDB" id="VectorBase:MDOA010793"/>
<dbReference type="STRING" id="7370.A0A1I8N2C8"/>
<evidence type="ECO:0000313" key="2">
    <source>
        <dbReference type="Proteomes" id="UP001652621"/>
    </source>
</evidence>
<dbReference type="Proteomes" id="UP001652621">
    <property type="component" value="Unplaced"/>
</dbReference>
<dbReference type="KEGG" id="mde:101887409"/>
<reference evidence="1" key="1">
    <citation type="submission" date="2020-05" db="UniProtKB">
        <authorList>
            <consortium name="EnsemblMetazoa"/>
        </authorList>
    </citation>
    <scope>IDENTIFICATION</scope>
    <source>
        <strain evidence="1">Aabys</strain>
    </source>
</reference>
<name>A0A1I8N2C8_MUSDO</name>
<dbReference type="AlphaFoldDB" id="A0A1I8N2C8"/>
<keyword evidence="2" id="KW-1185">Reference proteome</keyword>
<proteinExistence type="predicted"/>
<reference evidence="3" key="2">
    <citation type="submission" date="2025-04" db="UniProtKB">
        <authorList>
            <consortium name="RefSeq"/>
        </authorList>
    </citation>
    <scope>IDENTIFICATION</scope>
    <source>
        <strain evidence="3">Aabys</strain>
    </source>
</reference>